<proteinExistence type="predicted"/>
<dbReference type="EMBL" id="WTYM01000057">
    <property type="protein sequence ID" value="MXO60793.1"/>
    <property type="molecule type" value="Genomic_DNA"/>
</dbReference>
<feature type="coiled-coil region" evidence="1">
    <location>
        <begin position="30"/>
        <end position="78"/>
    </location>
</feature>
<evidence type="ECO:0000313" key="4">
    <source>
        <dbReference type="Proteomes" id="UP000433652"/>
    </source>
</evidence>
<organism evidence="3 4">
    <name type="scientific">Croceibacterium salegens</name>
    <dbReference type="NCBI Taxonomy" id="1737568"/>
    <lineage>
        <taxon>Bacteria</taxon>
        <taxon>Pseudomonadati</taxon>
        <taxon>Pseudomonadota</taxon>
        <taxon>Alphaproteobacteria</taxon>
        <taxon>Sphingomonadales</taxon>
        <taxon>Erythrobacteraceae</taxon>
        <taxon>Croceibacterium</taxon>
    </lineage>
</organism>
<dbReference type="Proteomes" id="UP000433652">
    <property type="component" value="Unassembled WGS sequence"/>
</dbReference>
<dbReference type="Gene3D" id="2.40.160.10">
    <property type="entry name" value="Porin"/>
    <property type="match status" value="1"/>
</dbReference>
<accession>A0A6I4SY78</accession>
<keyword evidence="2" id="KW-0732">Signal</keyword>
<feature type="signal peptide" evidence="2">
    <location>
        <begin position="1"/>
        <end position="25"/>
    </location>
</feature>
<comment type="caution">
    <text evidence="3">The sequence shown here is derived from an EMBL/GenBank/DDBJ whole genome shotgun (WGS) entry which is preliminary data.</text>
</comment>
<sequence length="433" mass="46486">MTARKMQTSVLALAAACAWAVPAQAEDADTAALRQQLSEMRAQMAAMAEQMNAMQSRLDSAQAKAEAAEDAANDAAQTAQVAAATAADAKAESDTTGAFAKAAKWAADTKISGRMYYNVSSVNAKDAAGNKVESDGGFELKRFYLGVDHKFDDTFAGNVTMDVSPVDNGGKAVGYGFYIKKAYLEAKLAKELKLRLGSADMPWIPYVEGVYGYRHIEKTLTDLDSFGTSADWGVHASGDLADGVVSYQVSAVDGAGYREPKFTETIDFEGRISAKFGGFNVAVGGYTGELGKDVTGAAPYRTATRFNAMLAYKDEIAGMPVTIGGEYFTAKNWKVLQAAPKDKAEGYSLFASIAPVEQWSVFGRLDHIEPFKNSAPLMQDDFMMFGVQFSPATIVDFALVYKRDNADGGLKIGNLGSGQEKRDEVGLYGQFRF</sequence>
<dbReference type="OrthoDB" id="5993054at2"/>
<evidence type="ECO:0000313" key="3">
    <source>
        <dbReference type="EMBL" id="MXO60793.1"/>
    </source>
</evidence>
<protein>
    <recommendedName>
        <fullName evidence="5">Porin</fullName>
    </recommendedName>
</protein>
<gene>
    <name evidence="3" type="ORF">GRI89_14715</name>
</gene>
<dbReference type="SUPFAM" id="SSF56935">
    <property type="entry name" value="Porins"/>
    <property type="match status" value="1"/>
</dbReference>
<reference evidence="3 4" key="1">
    <citation type="submission" date="2019-12" db="EMBL/GenBank/DDBJ databases">
        <title>Genomic-based taxomic classification of the family Erythrobacteraceae.</title>
        <authorList>
            <person name="Xu L."/>
        </authorList>
    </citation>
    <scope>NUCLEOTIDE SEQUENCE [LARGE SCALE GENOMIC DNA]</scope>
    <source>
        <strain evidence="3 4">MCCC 1K01500</strain>
    </source>
</reference>
<evidence type="ECO:0000256" key="1">
    <source>
        <dbReference type="SAM" id="Coils"/>
    </source>
</evidence>
<evidence type="ECO:0000256" key="2">
    <source>
        <dbReference type="SAM" id="SignalP"/>
    </source>
</evidence>
<keyword evidence="1" id="KW-0175">Coiled coil</keyword>
<dbReference type="InterPro" id="IPR023614">
    <property type="entry name" value="Porin_dom_sf"/>
</dbReference>
<dbReference type="AlphaFoldDB" id="A0A6I4SY78"/>
<dbReference type="PROSITE" id="PS51257">
    <property type="entry name" value="PROKAR_LIPOPROTEIN"/>
    <property type="match status" value="1"/>
</dbReference>
<dbReference type="RefSeq" id="WP_159797277.1">
    <property type="nucleotide sequence ID" value="NZ_WTYM01000057.1"/>
</dbReference>
<feature type="chain" id="PRO_5026004181" description="Porin" evidence="2">
    <location>
        <begin position="26"/>
        <end position="433"/>
    </location>
</feature>
<name>A0A6I4SY78_9SPHN</name>
<evidence type="ECO:0008006" key="5">
    <source>
        <dbReference type="Google" id="ProtNLM"/>
    </source>
</evidence>
<keyword evidence="4" id="KW-1185">Reference proteome</keyword>